<dbReference type="GO" id="GO:0005829">
    <property type="term" value="C:cytosol"/>
    <property type="evidence" value="ECO:0007669"/>
    <property type="project" value="TreeGrafter"/>
</dbReference>
<dbReference type="Gene3D" id="3.30.2290.10">
    <property type="entry name" value="PmbA/TldD superfamily"/>
    <property type="match status" value="1"/>
</dbReference>
<dbReference type="InterPro" id="IPR047657">
    <property type="entry name" value="PmbA"/>
</dbReference>
<evidence type="ECO:0000259" key="2">
    <source>
        <dbReference type="Pfam" id="PF01523"/>
    </source>
</evidence>
<sequence>MTDTSSPARDGAPDPAALLDIARSLRDAALKAGADAAEAAVTESRALEAGVREGALEALERSESRDAGLRVFIGKRQAGVSFSDLSSAGQKLAVERAIAMARIAPEDPYCGLVEPEALARTLPEIALYEPAAMDEAGLEAAALTLEEAARAVKGVAMVSSAGASLGAGAVAVAASNGFESARRSSRYGLGVAAVAKNGEAMERDYDTHSARRFSDLKDPAGLGRTAGERAVARLGAGKLASGKRSVVFERRLAGVFVSSLLGAISGPSIARGTSFLRGKLGERVFAEGIDIIEDPLKDWSFGARAADGEGVACRPRALVEDGVLTTWLLNAASARQLGLPLTGHARRSLGGPPGAGASHVNLAPGEASLDDLIAEAGEGLLVTDMFGPSLNANTGDWSVGVAGFAIEAGQRAGPVSEITVAGNLMDIFARLIPGADIEYDGALNSPSVLVEGLSIGGR</sequence>
<dbReference type="Pfam" id="PF19290">
    <property type="entry name" value="PmbA_TldD_2nd"/>
    <property type="match status" value="1"/>
</dbReference>
<dbReference type="Pfam" id="PF19289">
    <property type="entry name" value="PmbA_TldD_3rd"/>
    <property type="match status" value="1"/>
</dbReference>
<organism evidence="5 6">
    <name type="scientific">Alkalicaulis satelles</name>
    <dbReference type="NCBI Taxonomy" id="2609175"/>
    <lineage>
        <taxon>Bacteria</taxon>
        <taxon>Pseudomonadati</taxon>
        <taxon>Pseudomonadota</taxon>
        <taxon>Alphaproteobacteria</taxon>
        <taxon>Maricaulales</taxon>
        <taxon>Maricaulaceae</taxon>
        <taxon>Alkalicaulis</taxon>
    </lineage>
</organism>
<dbReference type="SUPFAM" id="SSF111283">
    <property type="entry name" value="Putative modulator of DNA gyrase, PmbA/TldD"/>
    <property type="match status" value="1"/>
</dbReference>
<comment type="similarity">
    <text evidence="1">Belongs to the peptidase U62 family.</text>
</comment>
<evidence type="ECO:0000313" key="6">
    <source>
        <dbReference type="Proteomes" id="UP000325122"/>
    </source>
</evidence>
<accession>A0A5M6ZG27</accession>
<dbReference type="InterPro" id="IPR035068">
    <property type="entry name" value="TldD/PmbA_N"/>
</dbReference>
<feature type="domain" description="Metalloprotease TldD/E C-terminal" evidence="3">
    <location>
        <begin position="241"/>
        <end position="457"/>
    </location>
</feature>
<dbReference type="AlphaFoldDB" id="A0A5M6ZG27"/>
<gene>
    <name evidence="5" type="ORF">F1654_07880</name>
</gene>
<feature type="domain" description="Metalloprotease TldD/E central" evidence="4">
    <location>
        <begin position="130"/>
        <end position="234"/>
    </location>
</feature>
<dbReference type="InterPro" id="IPR036059">
    <property type="entry name" value="TldD/PmbA_sf"/>
</dbReference>
<name>A0A5M6ZG27_9PROT</name>
<evidence type="ECO:0000313" key="5">
    <source>
        <dbReference type="EMBL" id="KAA5803712.1"/>
    </source>
</evidence>
<proteinExistence type="inferred from homology"/>
<protein>
    <submittedName>
        <fullName evidence="5">TldD/PmbA family protein</fullName>
    </submittedName>
</protein>
<evidence type="ECO:0000256" key="1">
    <source>
        <dbReference type="ARBA" id="ARBA00005836"/>
    </source>
</evidence>
<dbReference type="GO" id="GO:0008237">
    <property type="term" value="F:metallopeptidase activity"/>
    <property type="evidence" value="ECO:0007669"/>
    <property type="project" value="InterPro"/>
</dbReference>
<dbReference type="PANTHER" id="PTHR43421:SF1">
    <property type="entry name" value="METALLOPROTEASE PMBA"/>
    <property type="match status" value="1"/>
</dbReference>
<keyword evidence="6" id="KW-1185">Reference proteome</keyword>
<dbReference type="InterPro" id="IPR002510">
    <property type="entry name" value="Metalloprtase-TldD/E_N"/>
</dbReference>
<evidence type="ECO:0000259" key="3">
    <source>
        <dbReference type="Pfam" id="PF19289"/>
    </source>
</evidence>
<feature type="domain" description="Metalloprotease TldD/E N-terminal" evidence="2">
    <location>
        <begin position="37"/>
        <end position="101"/>
    </location>
</feature>
<dbReference type="InterPro" id="IPR045570">
    <property type="entry name" value="Metalloprtase-TldD/E_cen_dom"/>
</dbReference>
<comment type="caution">
    <text evidence="5">The sequence shown here is derived from an EMBL/GenBank/DDBJ whole genome shotgun (WGS) entry which is preliminary data.</text>
</comment>
<reference evidence="5 6" key="1">
    <citation type="submission" date="2019-09" db="EMBL/GenBank/DDBJ databases">
        <authorList>
            <person name="Kevbrin V."/>
            <person name="Grouzdev D.S."/>
        </authorList>
    </citation>
    <scope>NUCLEOTIDE SEQUENCE [LARGE SCALE GENOMIC DNA]</scope>
    <source>
        <strain evidence="5 6">G-192</strain>
    </source>
</reference>
<dbReference type="RefSeq" id="WP_150022980.1">
    <property type="nucleotide sequence ID" value="NZ_VWOJ01000002.1"/>
</dbReference>
<dbReference type="Proteomes" id="UP000325122">
    <property type="component" value="Unassembled WGS sequence"/>
</dbReference>
<dbReference type="EMBL" id="VWOJ01000002">
    <property type="protein sequence ID" value="KAA5803712.1"/>
    <property type="molecule type" value="Genomic_DNA"/>
</dbReference>
<dbReference type="InterPro" id="IPR045569">
    <property type="entry name" value="Metalloprtase-TldD/E_C"/>
</dbReference>
<dbReference type="GO" id="GO:0006508">
    <property type="term" value="P:proteolysis"/>
    <property type="evidence" value="ECO:0007669"/>
    <property type="project" value="InterPro"/>
</dbReference>
<evidence type="ECO:0000259" key="4">
    <source>
        <dbReference type="Pfam" id="PF19290"/>
    </source>
</evidence>
<dbReference type="PANTHER" id="PTHR43421">
    <property type="entry name" value="METALLOPROTEASE PMBA"/>
    <property type="match status" value="1"/>
</dbReference>
<dbReference type="Pfam" id="PF01523">
    <property type="entry name" value="PmbA_TldD_1st"/>
    <property type="match status" value="1"/>
</dbReference>